<feature type="transmembrane region" description="Helical" evidence="10">
    <location>
        <begin position="109"/>
        <end position="134"/>
    </location>
</feature>
<dbReference type="AlphaFoldDB" id="B9L1U3"/>
<feature type="transmembrane region" description="Helical" evidence="10">
    <location>
        <begin position="212"/>
        <end position="232"/>
    </location>
</feature>
<feature type="transmembrane region" description="Helical" evidence="10">
    <location>
        <begin position="337"/>
        <end position="362"/>
    </location>
</feature>
<comment type="similarity">
    <text evidence="9">Belongs to the MurJ/MviN family.</text>
</comment>
<dbReference type="eggNOG" id="COG0728">
    <property type="taxonomic scope" value="Bacteria"/>
</dbReference>
<dbReference type="HOGENOM" id="CLU_006797_5_2_0"/>
<dbReference type="PANTHER" id="PTHR47019:SF1">
    <property type="entry name" value="LIPID II FLIPPASE MURJ"/>
    <property type="match status" value="1"/>
</dbReference>
<proteinExistence type="inferred from homology"/>
<evidence type="ECO:0000256" key="9">
    <source>
        <dbReference type="ARBA" id="ARBA00061532"/>
    </source>
</evidence>
<dbReference type="Proteomes" id="UP000000447">
    <property type="component" value="Chromosome"/>
</dbReference>
<keyword evidence="6 10" id="KW-1133">Transmembrane helix</keyword>
<feature type="transmembrane region" description="Helical" evidence="10">
    <location>
        <begin position="27"/>
        <end position="47"/>
    </location>
</feature>
<evidence type="ECO:0000256" key="6">
    <source>
        <dbReference type="ARBA" id="ARBA00022989"/>
    </source>
</evidence>
<dbReference type="RefSeq" id="WP_015922785.1">
    <property type="nucleotide sequence ID" value="NC_011959.1"/>
</dbReference>
<dbReference type="GO" id="GO:0005886">
    <property type="term" value="C:plasma membrane"/>
    <property type="evidence" value="ECO:0007669"/>
    <property type="project" value="UniProtKB-SubCell"/>
</dbReference>
<feature type="transmembrane region" description="Helical" evidence="10">
    <location>
        <begin position="473"/>
        <end position="495"/>
    </location>
</feature>
<keyword evidence="7 10" id="KW-0472">Membrane</keyword>
<dbReference type="GO" id="GO:0009252">
    <property type="term" value="P:peptidoglycan biosynthetic process"/>
    <property type="evidence" value="ECO:0007669"/>
    <property type="project" value="UniProtKB-KW"/>
</dbReference>
<evidence type="ECO:0000256" key="8">
    <source>
        <dbReference type="ARBA" id="ARBA00060041"/>
    </source>
</evidence>
<dbReference type="PRINTS" id="PR01806">
    <property type="entry name" value="VIRFACTRMVIN"/>
</dbReference>
<organism evidence="11 12">
    <name type="scientific">Thermomicrobium roseum (strain ATCC 27502 / DSM 5159 / P-2)</name>
    <dbReference type="NCBI Taxonomy" id="309801"/>
    <lineage>
        <taxon>Bacteria</taxon>
        <taxon>Pseudomonadati</taxon>
        <taxon>Thermomicrobiota</taxon>
        <taxon>Thermomicrobia</taxon>
        <taxon>Thermomicrobiales</taxon>
        <taxon>Thermomicrobiaceae</taxon>
        <taxon>Thermomicrobium</taxon>
    </lineage>
</organism>
<comment type="subcellular location">
    <subcellularLocation>
        <location evidence="1">Cell membrane</location>
        <topology evidence="1">Multi-pass membrane protein</topology>
    </subcellularLocation>
</comment>
<evidence type="ECO:0000256" key="10">
    <source>
        <dbReference type="SAM" id="Phobius"/>
    </source>
</evidence>
<sequence>MTLDEPSMARSGAPTSETVVQGERARVARAAGVLMIGVVLSRVLGLVREQVTSYFWGTTDAIAAFTIADNVHTMLFDLVISGMLQAALVPVLSAYAVSERLEEFRRIVGALLVWVAVVVGAVVVLVAMAAPWVVWGMTALGGGEAARGAETFQLTIRLVRLIVPAVLLLAFSTVLMGALYALQRFTQPSLALSVRNAAIVACALLLGHSLGVTSLVVGVLLGALGLAALQLWGLRDCLPRLNLSLWHPAIRQIFLLYLPIFLGLFANTVALTVDRNLAWGVDPHALGAMRYATALNQMILGLVAAATSLAALPTLSRHHASGNEDAYQRTLALGLKFVALLIFPTVLGMAALSWPIVTLLFLHGATDLEGARAIWIALLGYLPGTLFAAFDQILIFAAYARRNTQTPVLVGVLSVGVYFLVALALVRSLGMLGLVLGNTAQFVAHTLVMWWVLRRWLGRVGDGTVARTMRASALAATLMALVVGSLAIVASQWQAPEASGVAWRLLVVGANVVVGAACYAVLMRLFRVEEFLALIRLVRARFGS</sequence>
<comment type="function">
    <text evidence="8">Involved in peptidoglycan biosynthesis. Transports lipid-linked peptidoglycan precursors from the inner to the outer leaflet of the cytoplasmic membrane.</text>
</comment>
<dbReference type="EMBL" id="CP001275">
    <property type="protein sequence ID" value="ACM05753.1"/>
    <property type="molecule type" value="Genomic_DNA"/>
</dbReference>
<protein>
    <submittedName>
        <fullName evidence="11">Integral membrane protein MviN</fullName>
    </submittedName>
</protein>
<accession>B9L1U3</accession>
<evidence type="ECO:0000256" key="2">
    <source>
        <dbReference type="ARBA" id="ARBA00022475"/>
    </source>
</evidence>
<dbReference type="InterPro" id="IPR004268">
    <property type="entry name" value="MurJ"/>
</dbReference>
<dbReference type="NCBIfam" id="TIGR01695">
    <property type="entry name" value="murJ_mviN"/>
    <property type="match status" value="1"/>
</dbReference>
<name>B9L1U3_THERP</name>
<feature type="transmembrane region" description="Helical" evidence="10">
    <location>
        <begin position="374"/>
        <end position="396"/>
    </location>
</feature>
<dbReference type="GO" id="GO:0008360">
    <property type="term" value="P:regulation of cell shape"/>
    <property type="evidence" value="ECO:0007669"/>
    <property type="project" value="UniProtKB-KW"/>
</dbReference>
<feature type="transmembrane region" description="Helical" evidence="10">
    <location>
        <begin position="253"/>
        <end position="273"/>
    </location>
</feature>
<gene>
    <name evidence="11" type="primary">mviN</name>
    <name evidence="11" type="ordered locus">trd_1843</name>
</gene>
<dbReference type="GO" id="GO:0015648">
    <property type="term" value="F:lipid-linked peptidoglycan transporter activity"/>
    <property type="evidence" value="ECO:0007669"/>
    <property type="project" value="TreeGrafter"/>
</dbReference>
<feature type="transmembrane region" description="Helical" evidence="10">
    <location>
        <begin position="293"/>
        <end position="316"/>
    </location>
</feature>
<dbReference type="STRING" id="309801.trd_1843"/>
<feature type="transmembrane region" description="Helical" evidence="10">
    <location>
        <begin position="189"/>
        <end position="206"/>
    </location>
</feature>
<keyword evidence="4" id="KW-0133">Cell shape</keyword>
<feature type="transmembrane region" description="Helical" evidence="10">
    <location>
        <begin position="501"/>
        <end position="522"/>
    </location>
</feature>
<keyword evidence="12" id="KW-1185">Reference proteome</keyword>
<evidence type="ECO:0000256" key="1">
    <source>
        <dbReference type="ARBA" id="ARBA00004651"/>
    </source>
</evidence>
<keyword evidence="5" id="KW-0573">Peptidoglycan synthesis</keyword>
<evidence type="ECO:0000256" key="5">
    <source>
        <dbReference type="ARBA" id="ARBA00022984"/>
    </source>
</evidence>
<dbReference type="KEGG" id="tro:trd_1843"/>
<feature type="transmembrane region" description="Helical" evidence="10">
    <location>
        <begin position="408"/>
        <end position="426"/>
    </location>
</feature>
<evidence type="ECO:0000256" key="4">
    <source>
        <dbReference type="ARBA" id="ARBA00022960"/>
    </source>
</evidence>
<feature type="transmembrane region" description="Helical" evidence="10">
    <location>
        <begin position="432"/>
        <end position="453"/>
    </location>
</feature>
<keyword evidence="3 10" id="KW-0812">Transmembrane</keyword>
<evidence type="ECO:0000256" key="3">
    <source>
        <dbReference type="ARBA" id="ARBA00022692"/>
    </source>
</evidence>
<dbReference type="GO" id="GO:0034204">
    <property type="term" value="P:lipid translocation"/>
    <property type="evidence" value="ECO:0007669"/>
    <property type="project" value="TreeGrafter"/>
</dbReference>
<evidence type="ECO:0000313" key="12">
    <source>
        <dbReference type="Proteomes" id="UP000000447"/>
    </source>
</evidence>
<dbReference type="InterPro" id="IPR051050">
    <property type="entry name" value="Lipid_II_flippase_MurJ/MviN"/>
</dbReference>
<feature type="transmembrane region" description="Helical" evidence="10">
    <location>
        <begin position="161"/>
        <end position="182"/>
    </location>
</feature>
<evidence type="ECO:0000256" key="7">
    <source>
        <dbReference type="ARBA" id="ARBA00023136"/>
    </source>
</evidence>
<feature type="transmembrane region" description="Helical" evidence="10">
    <location>
        <begin position="78"/>
        <end position="97"/>
    </location>
</feature>
<dbReference type="Pfam" id="PF03023">
    <property type="entry name" value="MurJ"/>
    <property type="match status" value="1"/>
</dbReference>
<keyword evidence="2" id="KW-1003">Cell membrane</keyword>
<reference evidence="11 12" key="1">
    <citation type="journal article" date="2009" name="PLoS ONE">
        <title>Complete genome sequence of the aerobic CO-oxidizing thermophile Thermomicrobium roseum.</title>
        <authorList>
            <person name="Wu D."/>
            <person name="Raymond J."/>
            <person name="Wu M."/>
            <person name="Chatterji S."/>
            <person name="Ren Q."/>
            <person name="Graham J.E."/>
            <person name="Bryant D.A."/>
            <person name="Robb F."/>
            <person name="Colman A."/>
            <person name="Tallon L.J."/>
            <person name="Badger J.H."/>
            <person name="Madupu R."/>
            <person name="Ward N.L."/>
            <person name="Eisen J.A."/>
        </authorList>
    </citation>
    <scope>NUCLEOTIDE SEQUENCE [LARGE SCALE GENOMIC DNA]</scope>
    <source>
        <strain evidence="12">ATCC 27502 / DSM 5159 / P-2</strain>
    </source>
</reference>
<dbReference type="PANTHER" id="PTHR47019">
    <property type="entry name" value="LIPID II FLIPPASE MURJ"/>
    <property type="match status" value="1"/>
</dbReference>
<evidence type="ECO:0000313" key="11">
    <source>
        <dbReference type="EMBL" id="ACM05753.1"/>
    </source>
</evidence>